<evidence type="ECO:0000313" key="3">
    <source>
        <dbReference type="Proteomes" id="UP000054270"/>
    </source>
</evidence>
<feature type="compositionally biased region" description="Polar residues" evidence="1">
    <location>
        <begin position="213"/>
        <end position="223"/>
    </location>
</feature>
<evidence type="ECO:0000313" key="2">
    <source>
        <dbReference type="EMBL" id="KJA15173.1"/>
    </source>
</evidence>
<accession>A0A0D2LWF5</accession>
<feature type="region of interest" description="Disordered" evidence="1">
    <location>
        <begin position="73"/>
        <end position="223"/>
    </location>
</feature>
<dbReference type="Proteomes" id="UP000054270">
    <property type="component" value="Unassembled WGS sequence"/>
</dbReference>
<feature type="region of interest" description="Disordered" evidence="1">
    <location>
        <begin position="35"/>
        <end position="60"/>
    </location>
</feature>
<feature type="compositionally biased region" description="Low complexity" evidence="1">
    <location>
        <begin position="37"/>
        <end position="59"/>
    </location>
</feature>
<name>A0A0D2LWF5_HYPSF</name>
<keyword evidence="3" id="KW-1185">Reference proteome</keyword>
<feature type="compositionally biased region" description="Polar residues" evidence="1">
    <location>
        <begin position="168"/>
        <end position="185"/>
    </location>
</feature>
<proteinExistence type="predicted"/>
<feature type="compositionally biased region" description="Polar residues" evidence="1">
    <location>
        <begin position="96"/>
        <end position="118"/>
    </location>
</feature>
<gene>
    <name evidence="2" type="ORF">HYPSUDRAFT_58963</name>
</gene>
<dbReference type="EMBL" id="KN817652">
    <property type="protein sequence ID" value="KJA15173.1"/>
    <property type="molecule type" value="Genomic_DNA"/>
</dbReference>
<evidence type="ECO:0000256" key="1">
    <source>
        <dbReference type="SAM" id="MobiDB-lite"/>
    </source>
</evidence>
<organism evidence="2 3">
    <name type="scientific">Hypholoma sublateritium (strain FD-334 SS-4)</name>
    <dbReference type="NCBI Taxonomy" id="945553"/>
    <lineage>
        <taxon>Eukaryota</taxon>
        <taxon>Fungi</taxon>
        <taxon>Dikarya</taxon>
        <taxon>Basidiomycota</taxon>
        <taxon>Agaricomycotina</taxon>
        <taxon>Agaricomycetes</taxon>
        <taxon>Agaricomycetidae</taxon>
        <taxon>Agaricales</taxon>
        <taxon>Agaricineae</taxon>
        <taxon>Strophariaceae</taxon>
        <taxon>Hypholoma</taxon>
    </lineage>
</organism>
<reference evidence="3" key="1">
    <citation type="submission" date="2014-04" db="EMBL/GenBank/DDBJ databases">
        <title>Evolutionary Origins and Diversification of the Mycorrhizal Mutualists.</title>
        <authorList>
            <consortium name="DOE Joint Genome Institute"/>
            <consortium name="Mycorrhizal Genomics Consortium"/>
            <person name="Kohler A."/>
            <person name="Kuo A."/>
            <person name="Nagy L.G."/>
            <person name="Floudas D."/>
            <person name="Copeland A."/>
            <person name="Barry K.W."/>
            <person name="Cichocki N."/>
            <person name="Veneault-Fourrey C."/>
            <person name="LaButti K."/>
            <person name="Lindquist E.A."/>
            <person name="Lipzen A."/>
            <person name="Lundell T."/>
            <person name="Morin E."/>
            <person name="Murat C."/>
            <person name="Riley R."/>
            <person name="Ohm R."/>
            <person name="Sun H."/>
            <person name="Tunlid A."/>
            <person name="Henrissat B."/>
            <person name="Grigoriev I.V."/>
            <person name="Hibbett D.S."/>
            <person name="Martin F."/>
        </authorList>
    </citation>
    <scope>NUCLEOTIDE SEQUENCE [LARGE SCALE GENOMIC DNA]</scope>
    <source>
        <strain evidence="3">FD-334 SS-4</strain>
    </source>
</reference>
<dbReference type="AlphaFoldDB" id="A0A0D2LWF5"/>
<sequence>MAGIEIEGQFCDLDLGPIDTLDPNELKKQYDEYFGTSPLSSLSSSPLSSLSATLSRSPSIGSTEYERLLDDFYGLSPLSSPPSSPSTSTASLTHADPNSNVANTSATHSPATQSNSKPANAKLNSKGRRNRKKGKENRCRKRQEVREQNPSNPPSNMKKNIKKHVATAKTTQTHYDTKNIPSASSGFVALPDGGPGKYSRLRPLLRGGAGKRGQSSISTAELS</sequence>
<feature type="compositionally biased region" description="Basic residues" evidence="1">
    <location>
        <begin position="125"/>
        <end position="141"/>
    </location>
</feature>
<protein>
    <submittedName>
        <fullName evidence="2">Uncharacterized protein</fullName>
    </submittedName>
</protein>